<dbReference type="Proteomes" id="UP000717995">
    <property type="component" value="Unassembled WGS sequence"/>
</dbReference>
<evidence type="ECO:0008006" key="4">
    <source>
        <dbReference type="Google" id="ProtNLM"/>
    </source>
</evidence>
<keyword evidence="1" id="KW-1133">Transmembrane helix</keyword>
<keyword evidence="1" id="KW-0812">Transmembrane</keyword>
<evidence type="ECO:0000313" key="3">
    <source>
        <dbReference type="Proteomes" id="UP000717995"/>
    </source>
</evidence>
<feature type="transmembrane region" description="Helical" evidence="1">
    <location>
        <begin position="95"/>
        <end position="116"/>
    </location>
</feature>
<gene>
    <name evidence="2" type="ORF">JQX08_05025</name>
</gene>
<dbReference type="EMBL" id="JAFEUP010000001">
    <property type="protein sequence ID" value="MBM7060062.1"/>
    <property type="molecule type" value="Genomic_DNA"/>
</dbReference>
<accession>A0ABS2IAS0</accession>
<name>A0ABS2IAS0_9GAMM</name>
<evidence type="ECO:0000256" key="1">
    <source>
        <dbReference type="SAM" id="Phobius"/>
    </source>
</evidence>
<organism evidence="2 3">
    <name type="scientific">Zestomonas insulae</name>
    <dbReference type="NCBI Taxonomy" id="2809017"/>
    <lineage>
        <taxon>Bacteria</taxon>
        <taxon>Pseudomonadati</taxon>
        <taxon>Pseudomonadota</taxon>
        <taxon>Gammaproteobacteria</taxon>
        <taxon>Pseudomonadales</taxon>
        <taxon>Pseudomonadaceae</taxon>
        <taxon>Zestomonas</taxon>
    </lineage>
</organism>
<feature type="transmembrane region" description="Helical" evidence="1">
    <location>
        <begin position="68"/>
        <end position="89"/>
    </location>
</feature>
<protein>
    <recommendedName>
        <fullName evidence="4">Transmembrane protein</fullName>
    </recommendedName>
</protein>
<comment type="caution">
    <text evidence="2">The sequence shown here is derived from an EMBL/GenBank/DDBJ whole genome shotgun (WGS) entry which is preliminary data.</text>
</comment>
<evidence type="ECO:0000313" key="2">
    <source>
        <dbReference type="EMBL" id="MBM7060062.1"/>
    </source>
</evidence>
<feature type="transmembrane region" description="Helical" evidence="1">
    <location>
        <begin position="35"/>
        <end position="56"/>
    </location>
</feature>
<reference evidence="2 3" key="1">
    <citation type="submission" date="2021-02" db="EMBL/GenBank/DDBJ databases">
        <authorList>
            <person name="Lee D.-H."/>
        </authorList>
    </citation>
    <scope>NUCLEOTIDE SEQUENCE [LARGE SCALE GENOMIC DNA]</scope>
    <source>
        <strain evidence="2 3">UL073</strain>
    </source>
</reference>
<dbReference type="RefSeq" id="WP_204915145.1">
    <property type="nucleotide sequence ID" value="NZ_JAFEUP010000001.1"/>
</dbReference>
<keyword evidence="3" id="KW-1185">Reference proteome</keyword>
<keyword evidence="1" id="KW-0472">Membrane</keyword>
<feature type="transmembrane region" description="Helical" evidence="1">
    <location>
        <begin position="12"/>
        <end position="29"/>
    </location>
</feature>
<proteinExistence type="predicted"/>
<sequence length="125" mass="13862">MLQTIAVRHYALAGMIAVLLLNLLLRGFVKVGGVLASLCVAVLVAAGVALCFAWRVRRAPSLGERWRLTGLYAAGLGVLYLLLLLMMTLQDQPSPMGTVLFFLHYLLYPLSLWLCLSPRVFARFR</sequence>